<gene>
    <name evidence="3" type="ORF">Ocin01_01828</name>
</gene>
<dbReference type="Gene3D" id="3.40.525.10">
    <property type="entry name" value="CRAL-TRIO lipid binding domain"/>
    <property type="match status" value="1"/>
</dbReference>
<dbReference type="InterPro" id="IPR001251">
    <property type="entry name" value="CRAL-TRIO_dom"/>
</dbReference>
<dbReference type="GO" id="GO:0005737">
    <property type="term" value="C:cytoplasm"/>
    <property type="evidence" value="ECO:0007669"/>
    <property type="project" value="TreeGrafter"/>
</dbReference>
<evidence type="ECO:0000313" key="3">
    <source>
        <dbReference type="EMBL" id="ODN04852.1"/>
    </source>
</evidence>
<keyword evidence="4" id="KW-1185">Reference proteome</keyword>
<dbReference type="Gene3D" id="2.60.120.680">
    <property type="entry name" value="GOLD domain"/>
    <property type="match status" value="1"/>
</dbReference>
<dbReference type="SUPFAM" id="SSF46938">
    <property type="entry name" value="CRAL/TRIO N-terminal domain"/>
    <property type="match status" value="1"/>
</dbReference>
<dbReference type="InterPro" id="IPR036598">
    <property type="entry name" value="GOLD_dom_sf"/>
</dbReference>
<dbReference type="SUPFAM" id="SSF52087">
    <property type="entry name" value="CRAL/TRIO domain"/>
    <property type="match status" value="1"/>
</dbReference>
<dbReference type="SMART" id="SM00516">
    <property type="entry name" value="SEC14"/>
    <property type="match status" value="1"/>
</dbReference>
<dbReference type="PROSITE" id="PS50191">
    <property type="entry name" value="CRAL_TRIO"/>
    <property type="match status" value="1"/>
</dbReference>
<reference evidence="3 4" key="1">
    <citation type="journal article" date="2016" name="Genome Biol. Evol.">
        <title>Gene Family Evolution Reflects Adaptation to Soil Environmental Stressors in the Genome of the Collembolan Orchesella cincta.</title>
        <authorList>
            <person name="Faddeeva-Vakhrusheva A."/>
            <person name="Derks M.F."/>
            <person name="Anvar S.Y."/>
            <person name="Agamennone V."/>
            <person name="Suring W."/>
            <person name="Smit S."/>
            <person name="van Straalen N.M."/>
            <person name="Roelofs D."/>
        </authorList>
    </citation>
    <scope>NUCLEOTIDE SEQUENCE [LARGE SCALE GENOMIC DNA]</scope>
    <source>
        <tissue evidence="3">Mixed pool</tissue>
    </source>
</reference>
<comment type="caution">
    <text evidence="3">The sequence shown here is derived from an EMBL/GenBank/DDBJ whole genome shotgun (WGS) entry which is preliminary data.</text>
</comment>
<feature type="domain" description="GOLD" evidence="2">
    <location>
        <begin position="254"/>
        <end position="363"/>
    </location>
</feature>
<dbReference type="OrthoDB" id="1434354at2759"/>
<dbReference type="STRING" id="48709.A0A1D2NI23"/>
<dbReference type="InterPro" id="IPR036865">
    <property type="entry name" value="CRAL-TRIO_dom_sf"/>
</dbReference>
<dbReference type="PROSITE" id="PS50866">
    <property type="entry name" value="GOLD"/>
    <property type="match status" value="1"/>
</dbReference>
<name>A0A1D2NI23_ORCCI</name>
<sequence>MQRLRDLELENQDLMEDRRLINWLRARDLKLDAAETMFRKHLDWRQENKIDTILEPGFNNIPEEALKMLPADIVGVDKYGNPVTVLFAGGFEIKKNIQKYGKKTALDVFHFYLEAALEDLRVKSTDPYVFRKADYILDIEDLRFKDCFASEDTFATFLKEVEANYPEALNKAYVLNAPSVLPVLWNILKPFLSQKTIGNVHFFNSNLAQFQSALLEQIDISQLPRKWGGTGYSQRIHQLNRFISTSEISAEFEENCRERAIAAGDTFELTFEVEAPNALLSIITYDIWSFKTKSYDIGFAVLHRPFSGSDLEEKEIIEYKRVNVQKLVHSGSLLCEMSGHYILRFDNTYSRLRAKDIIYHVEMTEPTINGSCIADARNKTVSRLFALFST</sequence>
<evidence type="ECO:0000259" key="1">
    <source>
        <dbReference type="PROSITE" id="PS50191"/>
    </source>
</evidence>
<dbReference type="InterPro" id="IPR036273">
    <property type="entry name" value="CRAL/TRIO_N_dom_sf"/>
</dbReference>
<dbReference type="Proteomes" id="UP000094527">
    <property type="component" value="Unassembled WGS sequence"/>
</dbReference>
<organism evidence="3 4">
    <name type="scientific">Orchesella cincta</name>
    <name type="common">Springtail</name>
    <name type="synonym">Podura cincta</name>
    <dbReference type="NCBI Taxonomy" id="48709"/>
    <lineage>
        <taxon>Eukaryota</taxon>
        <taxon>Metazoa</taxon>
        <taxon>Ecdysozoa</taxon>
        <taxon>Arthropoda</taxon>
        <taxon>Hexapoda</taxon>
        <taxon>Collembola</taxon>
        <taxon>Entomobryomorpha</taxon>
        <taxon>Entomobryoidea</taxon>
        <taxon>Orchesellidae</taxon>
        <taxon>Orchesellinae</taxon>
        <taxon>Orchesella</taxon>
    </lineage>
</organism>
<dbReference type="PANTHER" id="PTHR23324:SF83">
    <property type="entry name" value="SEC14-LIKE PROTEIN 2"/>
    <property type="match status" value="1"/>
</dbReference>
<dbReference type="PANTHER" id="PTHR23324">
    <property type="entry name" value="SEC14 RELATED PROTEIN"/>
    <property type="match status" value="1"/>
</dbReference>
<feature type="domain" description="CRAL-TRIO" evidence="1">
    <location>
        <begin position="61"/>
        <end position="235"/>
    </location>
</feature>
<protein>
    <submittedName>
        <fullName evidence="3">SEC14-like protein 2</fullName>
    </submittedName>
</protein>
<dbReference type="Pfam" id="PF00650">
    <property type="entry name" value="CRAL_TRIO"/>
    <property type="match status" value="1"/>
</dbReference>
<evidence type="ECO:0000313" key="4">
    <source>
        <dbReference type="Proteomes" id="UP000094527"/>
    </source>
</evidence>
<dbReference type="InterPro" id="IPR009038">
    <property type="entry name" value="GOLD_dom"/>
</dbReference>
<dbReference type="OMA" id="DRVPSCS"/>
<dbReference type="EMBL" id="LJIJ01000035">
    <property type="protein sequence ID" value="ODN04852.1"/>
    <property type="molecule type" value="Genomic_DNA"/>
</dbReference>
<accession>A0A1D2NI23</accession>
<dbReference type="AlphaFoldDB" id="A0A1D2NI23"/>
<evidence type="ECO:0000259" key="2">
    <source>
        <dbReference type="PROSITE" id="PS50866"/>
    </source>
</evidence>
<dbReference type="SUPFAM" id="SSF101576">
    <property type="entry name" value="Supernatant protein factor (SPF), C-terminal domain"/>
    <property type="match status" value="1"/>
</dbReference>
<dbReference type="CDD" id="cd00170">
    <property type="entry name" value="SEC14"/>
    <property type="match status" value="1"/>
</dbReference>
<proteinExistence type="predicted"/>
<dbReference type="InterPro" id="IPR051064">
    <property type="entry name" value="SEC14/CRAL-TRIO_domain"/>
</dbReference>